<evidence type="ECO:0000256" key="6">
    <source>
        <dbReference type="ARBA" id="ARBA00022917"/>
    </source>
</evidence>
<reference evidence="10" key="1">
    <citation type="submission" date="2010-01" db="EMBL/GenBank/DDBJ databases">
        <title>Genome fragments of uncultured bacteria from the North Pacific subtropical Gyre.</title>
        <authorList>
            <person name="Pham V.D."/>
            <person name="Delong E.F."/>
        </authorList>
    </citation>
    <scope>NUCLEOTIDE SEQUENCE</scope>
</reference>
<evidence type="ECO:0000256" key="2">
    <source>
        <dbReference type="ARBA" id="ARBA00013161"/>
    </source>
</evidence>
<dbReference type="GO" id="GO:0006436">
    <property type="term" value="P:tryptophanyl-tRNA aminoacylation"/>
    <property type="evidence" value="ECO:0007669"/>
    <property type="project" value="UniProtKB-UniRule"/>
</dbReference>
<dbReference type="GO" id="GO:0004830">
    <property type="term" value="F:tryptophan-tRNA ligase activity"/>
    <property type="evidence" value="ECO:0007669"/>
    <property type="project" value="UniProtKB-UniRule"/>
</dbReference>
<evidence type="ECO:0000256" key="8">
    <source>
        <dbReference type="NCBIfam" id="TIGR00233"/>
    </source>
</evidence>
<dbReference type="NCBIfam" id="TIGR00233">
    <property type="entry name" value="trpS"/>
    <property type="match status" value="1"/>
</dbReference>
<dbReference type="InterPro" id="IPR002305">
    <property type="entry name" value="aa-tRNA-synth_Ic"/>
</dbReference>
<sequence>MTQFKDKSTKQGDAGQEQVSAGLFTYPALMAADILIYDADRVPVGDDQRQHLELTRDIAERFNSRYGETLIIPSAAIPKVAARVMDLQEPKNKMSKSSESANGTIGIFEDPTSIAKKFKRAVTDSSNDVSFDFETKPGVSNLLSILGAATNSEPDKLAEKYTQYGPLKADAADAVIEVLTPVQQRRSELLADPAELDRIIARGAEKASEVAAVTVERAKTAMGFLPLK</sequence>
<dbReference type="FunFam" id="1.10.240.10:FF:000002">
    <property type="entry name" value="Tryptophan--tRNA ligase"/>
    <property type="match status" value="1"/>
</dbReference>
<dbReference type="Pfam" id="PF00579">
    <property type="entry name" value="tRNA-synt_1b"/>
    <property type="match status" value="1"/>
</dbReference>
<dbReference type="EMBL" id="GU567964">
    <property type="protein sequence ID" value="ADI21739.1"/>
    <property type="molecule type" value="Genomic_DNA"/>
</dbReference>
<organism evidence="10">
    <name type="scientific">uncultured actinobacterium HF0130_15N16</name>
    <dbReference type="NCBI Taxonomy" id="723601"/>
    <lineage>
        <taxon>Bacteria</taxon>
        <taxon>Bacillati</taxon>
        <taxon>Actinomycetota</taxon>
        <taxon>Actinomycetes</taxon>
        <taxon>marine Actinobacteria clade</taxon>
        <taxon>environmental samples</taxon>
    </lineage>
</organism>
<evidence type="ECO:0000256" key="7">
    <source>
        <dbReference type="ARBA" id="ARBA00023146"/>
    </source>
</evidence>
<protein>
    <recommendedName>
        <fullName evidence="2 8">Tryptophan--tRNA ligase</fullName>
        <ecNumber evidence="2 8">6.1.1.2</ecNumber>
    </recommendedName>
</protein>
<dbReference type="PANTHER" id="PTHR43766">
    <property type="entry name" value="TRYPTOPHAN--TRNA LIGASE, MITOCHONDRIAL"/>
    <property type="match status" value="1"/>
</dbReference>
<dbReference type="InterPro" id="IPR002306">
    <property type="entry name" value="Trp-tRNA-ligase"/>
</dbReference>
<evidence type="ECO:0000256" key="5">
    <source>
        <dbReference type="ARBA" id="ARBA00022840"/>
    </source>
</evidence>
<keyword evidence="7 9" id="KW-0030">Aminoacyl-tRNA synthetase</keyword>
<dbReference type="PRINTS" id="PR01039">
    <property type="entry name" value="TRNASYNTHTRP"/>
</dbReference>
<evidence type="ECO:0000256" key="9">
    <source>
        <dbReference type="RuleBase" id="RU363036"/>
    </source>
</evidence>
<dbReference type="GO" id="GO:0005829">
    <property type="term" value="C:cytosol"/>
    <property type="evidence" value="ECO:0007669"/>
    <property type="project" value="TreeGrafter"/>
</dbReference>
<dbReference type="InterPro" id="IPR050203">
    <property type="entry name" value="Trp-tRNA_synthetase"/>
</dbReference>
<evidence type="ECO:0000256" key="4">
    <source>
        <dbReference type="ARBA" id="ARBA00022741"/>
    </source>
</evidence>
<comment type="similarity">
    <text evidence="1 9">Belongs to the class-I aminoacyl-tRNA synthetase family.</text>
</comment>
<dbReference type="Gene3D" id="3.40.50.620">
    <property type="entry name" value="HUPs"/>
    <property type="match status" value="1"/>
</dbReference>
<name>E7C2R5_9ACTN</name>
<dbReference type="SUPFAM" id="SSF52374">
    <property type="entry name" value="Nucleotidylyl transferase"/>
    <property type="match status" value="1"/>
</dbReference>
<dbReference type="Gene3D" id="1.10.240.10">
    <property type="entry name" value="Tyrosyl-Transfer RNA Synthetase"/>
    <property type="match status" value="1"/>
</dbReference>
<dbReference type="EC" id="6.1.1.2" evidence="2 8"/>
<evidence type="ECO:0000256" key="3">
    <source>
        <dbReference type="ARBA" id="ARBA00022598"/>
    </source>
</evidence>
<dbReference type="AlphaFoldDB" id="E7C2R5"/>
<evidence type="ECO:0000313" key="10">
    <source>
        <dbReference type="EMBL" id="ADI21739.1"/>
    </source>
</evidence>
<keyword evidence="4 9" id="KW-0547">Nucleotide-binding</keyword>
<proteinExistence type="inferred from homology"/>
<accession>E7C2R5</accession>
<dbReference type="InterPro" id="IPR014729">
    <property type="entry name" value="Rossmann-like_a/b/a_fold"/>
</dbReference>
<dbReference type="PANTHER" id="PTHR43766:SF1">
    <property type="entry name" value="TRYPTOPHAN--TRNA LIGASE, MITOCHONDRIAL"/>
    <property type="match status" value="1"/>
</dbReference>
<keyword evidence="6 9" id="KW-0648">Protein biosynthesis</keyword>
<keyword evidence="5 9" id="KW-0067">ATP-binding</keyword>
<keyword evidence="3 9" id="KW-0436">Ligase</keyword>
<evidence type="ECO:0000256" key="1">
    <source>
        <dbReference type="ARBA" id="ARBA00005594"/>
    </source>
</evidence>
<dbReference type="GO" id="GO:0005524">
    <property type="term" value="F:ATP binding"/>
    <property type="evidence" value="ECO:0007669"/>
    <property type="project" value="UniProtKB-KW"/>
</dbReference>